<evidence type="ECO:0000313" key="3">
    <source>
        <dbReference type="EMBL" id="ETO10429.1"/>
    </source>
</evidence>
<accession>X6M983</accession>
<evidence type="ECO:0000256" key="1">
    <source>
        <dbReference type="ARBA" id="ARBA00009431"/>
    </source>
</evidence>
<proteinExistence type="inferred from homology"/>
<dbReference type="InterPro" id="IPR001563">
    <property type="entry name" value="Peptidase_S10"/>
</dbReference>
<keyword evidence="3" id="KW-0121">Carboxypeptidase</keyword>
<keyword evidence="3" id="KW-0645">Protease</keyword>
<keyword evidence="2" id="KW-0812">Transmembrane</keyword>
<dbReference type="GO" id="GO:0004185">
    <property type="term" value="F:serine-type carboxypeptidase activity"/>
    <property type="evidence" value="ECO:0007669"/>
    <property type="project" value="InterPro"/>
</dbReference>
<dbReference type="Gene3D" id="3.40.50.1820">
    <property type="entry name" value="alpha/beta hydrolase"/>
    <property type="match status" value="1"/>
</dbReference>
<comment type="caution">
    <text evidence="3">The sequence shown here is derived from an EMBL/GenBank/DDBJ whole genome shotgun (WGS) entry which is preliminary data.</text>
</comment>
<keyword evidence="4" id="KW-1185">Reference proteome</keyword>
<gene>
    <name evidence="3" type="ORF">RFI_26949</name>
</gene>
<dbReference type="Proteomes" id="UP000023152">
    <property type="component" value="Unassembled WGS sequence"/>
</dbReference>
<feature type="transmembrane region" description="Helical" evidence="2">
    <location>
        <begin position="329"/>
        <end position="353"/>
    </location>
</feature>
<dbReference type="PROSITE" id="PS00560">
    <property type="entry name" value="CARBOXYPEPT_SER_HIS"/>
    <property type="match status" value="1"/>
</dbReference>
<comment type="similarity">
    <text evidence="1">Belongs to the peptidase S10 family.</text>
</comment>
<keyword evidence="2" id="KW-1133">Transmembrane helix</keyword>
<dbReference type="AlphaFoldDB" id="X6M983"/>
<evidence type="ECO:0000313" key="4">
    <source>
        <dbReference type="Proteomes" id="UP000023152"/>
    </source>
</evidence>
<dbReference type="SUPFAM" id="SSF53474">
    <property type="entry name" value="alpha/beta-Hydrolases"/>
    <property type="match status" value="1"/>
</dbReference>
<keyword evidence="2" id="KW-0472">Membrane</keyword>
<dbReference type="OrthoDB" id="443318at2759"/>
<dbReference type="EMBL" id="ASPP01023476">
    <property type="protein sequence ID" value="ETO10429.1"/>
    <property type="molecule type" value="Genomic_DNA"/>
</dbReference>
<dbReference type="Pfam" id="PF00450">
    <property type="entry name" value="Peptidase_S10"/>
    <property type="match status" value="1"/>
</dbReference>
<organism evidence="3 4">
    <name type="scientific">Reticulomyxa filosa</name>
    <dbReference type="NCBI Taxonomy" id="46433"/>
    <lineage>
        <taxon>Eukaryota</taxon>
        <taxon>Sar</taxon>
        <taxon>Rhizaria</taxon>
        <taxon>Retaria</taxon>
        <taxon>Foraminifera</taxon>
        <taxon>Monothalamids</taxon>
        <taxon>Reticulomyxidae</taxon>
        <taxon>Reticulomyxa</taxon>
    </lineage>
</organism>
<protein>
    <submittedName>
        <fullName evidence="3">Serine carboxypeptidase-like protein</fullName>
    </submittedName>
</protein>
<dbReference type="InterPro" id="IPR029058">
    <property type="entry name" value="AB_hydrolase_fold"/>
</dbReference>
<reference evidence="3 4" key="1">
    <citation type="journal article" date="2013" name="Curr. Biol.">
        <title>The Genome of the Foraminiferan Reticulomyxa filosa.</title>
        <authorList>
            <person name="Glockner G."/>
            <person name="Hulsmann N."/>
            <person name="Schleicher M."/>
            <person name="Noegel A.A."/>
            <person name="Eichinger L."/>
            <person name="Gallinger C."/>
            <person name="Pawlowski J."/>
            <person name="Sierra R."/>
            <person name="Euteneuer U."/>
            <person name="Pillet L."/>
            <person name="Moustafa A."/>
            <person name="Platzer M."/>
            <person name="Groth M."/>
            <person name="Szafranski K."/>
            <person name="Schliwa M."/>
        </authorList>
    </citation>
    <scope>NUCLEOTIDE SEQUENCE [LARGE SCALE GENOMIC DNA]</scope>
</reference>
<name>X6M983_RETFI</name>
<sequence length="369" mass="42622">AVAVGNPYVQRDENFFQGWLVSMYDFGIINDNQYAYLISGNCSEMVLTPSCSNQVWSFIDSYLWNDINAYDVNVDHNCSTRSRQRDALLRNVHKSYQFETNLENGNIWAYPYASCDDQNLIGFLNNGNFHLLFFVCFFFADKLFRDYHLYIFAIDKTKKALHVNTKKAKNTWEYCAFSWSGYDANGTDDAVDQVPHYQFILRNGVRVLIYSGNVDLVVAYSATRYWIFSPDYLGNDTKSTGAQKTDWHSWKVNGEVGGWMQVWENFAFAVVRDAGHEVPEYQPERAFSLFDRFLRNDYNDTPLQLNAYEKNFADYGSEPQSTNEFWKGFGIGVASMVGITGLATIIVYGWCWYKRKHAKVVTSFPADHL</sequence>
<dbReference type="PANTHER" id="PTHR11802">
    <property type="entry name" value="SERINE PROTEASE FAMILY S10 SERINE CARBOXYPEPTIDASE"/>
    <property type="match status" value="1"/>
</dbReference>
<evidence type="ECO:0000256" key="2">
    <source>
        <dbReference type="SAM" id="Phobius"/>
    </source>
</evidence>
<dbReference type="GO" id="GO:0006508">
    <property type="term" value="P:proteolysis"/>
    <property type="evidence" value="ECO:0007669"/>
    <property type="project" value="InterPro"/>
</dbReference>
<feature type="non-terminal residue" evidence="3">
    <location>
        <position position="1"/>
    </location>
</feature>
<keyword evidence="3" id="KW-0378">Hydrolase</keyword>
<dbReference type="InterPro" id="IPR033124">
    <property type="entry name" value="Ser_caboxypep_his_AS"/>
</dbReference>